<sequence>MGKDVEESLCNFLKSTKFSLQLDESSLPGNEAILLAYVRFIKEEDLAQEFLFARELVMDSKGKSMFQVVEGYFKEKEILLTNVISVATDGAPSMVGCQRGFISYLKKVVPNVLAIRCVIHRQHLVAKCLSEPLRRSLQLVITAVNRIKSRPLSDRLFRQLCEENGEDFHRLLLHTEVRWLSKGTCLSRFYNLYPSVLEFFEEEDDASLCANLKKFEGDIAYMADLYTKFNEMNLQLQGDDLNLIKTKSVISAFVSKLLYFKNSLARGEFYNFPNLCELRRKGRINEQNVEVYWRHLELLHQDFIEQFEDILSLEVPDWITDPFSGDENAELQLQEELLELQANEEPKPKFNLGYRAFWPQRVIPRLYPRLWDAVRQLLISFPSSYLVERGFSVVADLLTKKRNKLQIVNRGDLRLRLTSI</sequence>
<gene>
    <name evidence="1" type="ORF">M514_09864</name>
</gene>
<reference evidence="1" key="1">
    <citation type="journal article" date="2014" name="Nat. Genet.">
        <title>Genome and transcriptome of the porcine whipworm Trichuris suis.</title>
        <authorList>
            <person name="Jex A.R."/>
            <person name="Nejsum P."/>
            <person name="Schwarz E.M."/>
            <person name="Hu L."/>
            <person name="Young N.D."/>
            <person name="Hall R.S."/>
            <person name="Korhonen P.K."/>
            <person name="Liao S."/>
            <person name="Thamsborg S."/>
            <person name="Xia J."/>
            <person name="Xu P."/>
            <person name="Wang S."/>
            <person name="Scheerlinck J.P."/>
            <person name="Hofmann A."/>
            <person name="Sternberg P.W."/>
            <person name="Wang J."/>
            <person name="Gasser R.B."/>
        </authorList>
    </citation>
    <scope>NUCLEOTIDE SEQUENCE [LARGE SCALE GENOMIC DNA]</scope>
    <source>
        <strain evidence="1">DCEP-RM93F</strain>
    </source>
</reference>
<protein>
    <recommendedName>
        <fullName evidence="2">DUF4371 domain-containing protein</fullName>
    </recommendedName>
</protein>
<dbReference type="PANTHER" id="PTHR45913:SF22">
    <property type="entry name" value="SCAN BOX DOMAIN-CONTAINING PROTEIN"/>
    <property type="match status" value="1"/>
</dbReference>
<dbReference type="PANTHER" id="PTHR45913">
    <property type="entry name" value="EPM2A-INTERACTING PROTEIN 1"/>
    <property type="match status" value="1"/>
</dbReference>
<dbReference type="Proteomes" id="UP000030758">
    <property type="component" value="Unassembled WGS sequence"/>
</dbReference>
<name>A0A085N4H4_9BILA</name>
<proteinExistence type="predicted"/>
<accession>A0A085N4H4</accession>
<dbReference type="AlphaFoldDB" id="A0A085N4H4"/>
<dbReference type="SUPFAM" id="SSF53098">
    <property type="entry name" value="Ribonuclease H-like"/>
    <property type="match status" value="1"/>
</dbReference>
<dbReference type="EMBL" id="KL367556">
    <property type="protein sequence ID" value="KFD64370.1"/>
    <property type="molecule type" value="Genomic_DNA"/>
</dbReference>
<evidence type="ECO:0008006" key="2">
    <source>
        <dbReference type="Google" id="ProtNLM"/>
    </source>
</evidence>
<evidence type="ECO:0000313" key="1">
    <source>
        <dbReference type="EMBL" id="KFD64370.1"/>
    </source>
</evidence>
<dbReference type="InterPro" id="IPR012337">
    <property type="entry name" value="RNaseH-like_sf"/>
</dbReference>
<organism evidence="1">
    <name type="scientific">Trichuris suis</name>
    <name type="common">pig whipworm</name>
    <dbReference type="NCBI Taxonomy" id="68888"/>
    <lineage>
        <taxon>Eukaryota</taxon>
        <taxon>Metazoa</taxon>
        <taxon>Ecdysozoa</taxon>
        <taxon>Nematoda</taxon>
        <taxon>Enoplea</taxon>
        <taxon>Dorylaimia</taxon>
        <taxon>Trichinellida</taxon>
        <taxon>Trichuridae</taxon>
        <taxon>Trichuris</taxon>
    </lineage>
</organism>